<feature type="compositionally biased region" description="Low complexity" evidence="4">
    <location>
        <begin position="568"/>
        <end position="583"/>
    </location>
</feature>
<dbReference type="InterPro" id="IPR007889">
    <property type="entry name" value="HTH_Psq"/>
</dbReference>
<evidence type="ECO:0000256" key="1">
    <source>
        <dbReference type="ARBA" id="ARBA00004123"/>
    </source>
</evidence>
<dbReference type="GO" id="GO:0006357">
    <property type="term" value="P:regulation of transcription by RNA polymerase II"/>
    <property type="evidence" value="ECO:0007669"/>
    <property type="project" value="TreeGrafter"/>
</dbReference>
<feature type="domain" description="BTB" evidence="5">
    <location>
        <begin position="40"/>
        <end position="106"/>
    </location>
</feature>
<feature type="domain" description="HTH psq-type" evidence="6">
    <location>
        <begin position="372"/>
        <end position="424"/>
    </location>
</feature>
<dbReference type="AlphaFoldDB" id="A0A226F608"/>
<dbReference type="GO" id="GO:0005634">
    <property type="term" value="C:nucleus"/>
    <property type="evidence" value="ECO:0007669"/>
    <property type="project" value="UniProtKB-SubCell"/>
</dbReference>
<evidence type="ECO:0000259" key="5">
    <source>
        <dbReference type="PROSITE" id="PS50097"/>
    </source>
</evidence>
<evidence type="ECO:0000313" key="7">
    <source>
        <dbReference type="EMBL" id="OXA64631.1"/>
    </source>
</evidence>
<dbReference type="CDD" id="cd18315">
    <property type="entry name" value="BTB_POZ_BAB-like"/>
    <property type="match status" value="1"/>
</dbReference>
<dbReference type="SUPFAM" id="SSF46689">
    <property type="entry name" value="Homeodomain-like"/>
    <property type="match status" value="1"/>
</dbReference>
<dbReference type="SMART" id="SM00225">
    <property type="entry name" value="BTB"/>
    <property type="match status" value="1"/>
</dbReference>
<accession>A0A226F608</accession>
<dbReference type="Gene3D" id="3.30.710.10">
    <property type="entry name" value="Potassium Channel Kv1.1, Chain A"/>
    <property type="match status" value="1"/>
</dbReference>
<evidence type="ECO:0000256" key="4">
    <source>
        <dbReference type="SAM" id="MobiDB-lite"/>
    </source>
</evidence>
<proteinExistence type="predicted"/>
<feature type="compositionally biased region" description="Polar residues" evidence="4">
    <location>
        <begin position="786"/>
        <end position="813"/>
    </location>
</feature>
<dbReference type="Pfam" id="PF05225">
    <property type="entry name" value="HTH_psq"/>
    <property type="match status" value="1"/>
</dbReference>
<feature type="compositionally biased region" description="Acidic residues" evidence="4">
    <location>
        <begin position="753"/>
        <end position="766"/>
    </location>
</feature>
<feature type="compositionally biased region" description="Low complexity" evidence="4">
    <location>
        <begin position="635"/>
        <end position="647"/>
    </location>
</feature>
<feature type="region of interest" description="Disordered" evidence="4">
    <location>
        <begin position="132"/>
        <end position="231"/>
    </location>
</feature>
<dbReference type="Pfam" id="PF00651">
    <property type="entry name" value="BTB"/>
    <property type="match status" value="1"/>
</dbReference>
<keyword evidence="8" id="KW-1185">Reference proteome</keyword>
<keyword evidence="3" id="KW-0238">DNA-binding</keyword>
<keyword evidence="2 3" id="KW-0539">Nucleus</keyword>
<dbReference type="PROSITE" id="PS50097">
    <property type="entry name" value="BTB"/>
    <property type="match status" value="1"/>
</dbReference>
<dbReference type="InterPro" id="IPR000210">
    <property type="entry name" value="BTB/POZ_dom"/>
</dbReference>
<dbReference type="InterPro" id="IPR011333">
    <property type="entry name" value="SKP1/BTB/POZ_sf"/>
</dbReference>
<feature type="compositionally biased region" description="Low complexity" evidence="4">
    <location>
        <begin position="497"/>
        <end position="513"/>
    </location>
</feature>
<dbReference type="EMBL" id="LNIX01000001">
    <property type="protein sequence ID" value="OXA64631.1"/>
    <property type="molecule type" value="Genomic_DNA"/>
</dbReference>
<dbReference type="Proteomes" id="UP000198287">
    <property type="component" value="Unassembled WGS sequence"/>
</dbReference>
<gene>
    <name evidence="7" type="ORF">Fcan01_03186</name>
</gene>
<dbReference type="GO" id="GO:0003677">
    <property type="term" value="F:DNA binding"/>
    <property type="evidence" value="ECO:0007669"/>
    <property type="project" value="UniProtKB-UniRule"/>
</dbReference>
<feature type="compositionally biased region" description="Polar residues" evidence="4">
    <location>
        <begin position="132"/>
        <end position="141"/>
    </location>
</feature>
<evidence type="ECO:0000313" key="8">
    <source>
        <dbReference type="Proteomes" id="UP000198287"/>
    </source>
</evidence>
<dbReference type="OrthoDB" id="6611570at2759"/>
<feature type="region of interest" description="Disordered" evidence="4">
    <location>
        <begin position="495"/>
        <end position="583"/>
    </location>
</feature>
<evidence type="ECO:0000259" key="6">
    <source>
        <dbReference type="PROSITE" id="PS50960"/>
    </source>
</evidence>
<feature type="DNA-binding region" description="H-T-H motif" evidence="3">
    <location>
        <begin position="400"/>
        <end position="420"/>
    </location>
</feature>
<dbReference type="PANTHER" id="PTHR23110">
    <property type="entry name" value="BTB DOMAIN TRANSCRIPTION FACTOR"/>
    <property type="match status" value="1"/>
</dbReference>
<feature type="compositionally biased region" description="Gly residues" evidence="4">
    <location>
        <begin position="205"/>
        <end position="215"/>
    </location>
</feature>
<feature type="compositionally biased region" description="Gly residues" evidence="4">
    <location>
        <begin position="284"/>
        <end position="302"/>
    </location>
</feature>
<feature type="region of interest" description="Disordered" evidence="4">
    <location>
        <begin position="283"/>
        <end position="312"/>
    </location>
</feature>
<dbReference type="InterPro" id="IPR051095">
    <property type="entry name" value="Dros_DevTransReg"/>
</dbReference>
<sequence length="813" mass="86189">MMGSTDQQHQPQQQYCLRWNNWKNNLTNVFDQLLQAEAFVDVTLSAEGHSLKAHKVVLCACSPYFQALFFDNPCKHPIVILGPGVKWMQLKALTEFMYRGEINVAHDQLAPLLKVAELLKIRGLADVSHSRNTALTNTSQGQGNGGSEGTTPLTTLGDSHDKRPNPADFLSNSNHSHSGSESISLNGHGRRKRRKMSTPERTPSPGGGGGDGAGGDDNSLSGQEDGDRDLEDNDRDLAISMSVNPILSATPTAADLQRVLGSNQCGSALLNLHAAAAAAAAVAGSGGGSNNGSSSGGGGGGPSPSTTGDMDIKPGIVEMIREEERAKMLESAHGWLGPGSSTLSESYQYQIQNLWQKCWNQNQGGMMHALRFRERGPLKSWRPETMSQAIFAVLREGLSLSQAARKFDIPYPTFVLYANRVHNMLGPSVDGSSSSDLMSDIRPKGRGRPQRILLGTWEEGHIRAVIRAVVFRDTQTKDDIPTSFVFNRDGTLCLPQSNSSTPATAPRTPTPSACNTPTPNSNGVDMSLHPHFAFSSPASSAPPPATTSITTDGHSSSSAPQHHHQQQSRHNSSSSSSNSSSPLQAALTSATAAAANFNLNLQAAAQSQLLAFQQAQTHFQKVQQQLQHSQGRRGSISSNNSDTSINILGGKQKSSSSSSISNFQLANLAGFLTPGMKGFEGMKDIFQIKTELGAYDDNNDEDGVGAGNSEENDLDLKGLQSANGSVTIQQSVATDLSRNSPENVNNNEKDGLFGEEDDEDDDEDGGDLGPVAVVQIQMDPGAKSVASPTSGSVIVGTPASSSGGVDQTSSPPR</sequence>
<feature type="compositionally biased region" description="Polar residues" evidence="4">
    <location>
        <begin position="733"/>
        <end position="746"/>
    </location>
</feature>
<evidence type="ECO:0000256" key="3">
    <source>
        <dbReference type="PROSITE-ProRule" id="PRU00320"/>
    </source>
</evidence>
<comment type="subcellular location">
    <subcellularLocation>
        <location evidence="1 3">Nucleus</location>
    </subcellularLocation>
</comment>
<evidence type="ECO:0000256" key="2">
    <source>
        <dbReference type="ARBA" id="ARBA00023242"/>
    </source>
</evidence>
<feature type="region of interest" description="Disordered" evidence="4">
    <location>
        <begin position="623"/>
        <end position="657"/>
    </location>
</feature>
<feature type="compositionally biased region" description="Low complexity" evidence="4">
    <location>
        <begin position="170"/>
        <end position="187"/>
    </location>
</feature>
<dbReference type="InterPro" id="IPR009057">
    <property type="entry name" value="Homeodomain-like_sf"/>
</dbReference>
<comment type="caution">
    <text evidence="7">The sequence shown here is derived from an EMBL/GenBank/DDBJ whole genome shotgun (WGS) entry which is preliminary data.</text>
</comment>
<dbReference type="PROSITE" id="PS50960">
    <property type="entry name" value="HTH_PSQ"/>
    <property type="match status" value="1"/>
</dbReference>
<reference evidence="7 8" key="1">
    <citation type="submission" date="2015-12" db="EMBL/GenBank/DDBJ databases">
        <title>The genome of Folsomia candida.</title>
        <authorList>
            <person name="Faddeeva A."/>
            <person name="Derks M.F."/>
            <person name="Anvar Y."/>
            <person name="Smit S."/>
            <person name="Van Straalen N."/>
            <person name="Roelofs D."/>
        </authorList>
    </citation>
    <scope>NUCLEOTIDE SEQUENCE [LARGE SCALE GENOMIC DNA]</scope>
    <source>
        <strain evidence="7 8">VU population</strain>
        <tissue evidence="7">Whole body</tissue>
    </source>
</reference>
<name>A0A226F608_FOLCA</name>
<dbReference type="SUPFAM" id="SSF54695">
    <property type="entry name" value="POZ domain"/>
    <property type="match status" value="1"/>
</dbReference>
<feature type="compositionally biased region" description="Low complexity" evidence="4">
    <location>
        <begin position="529"/>
        <end position="539"/>
    </location>
</feature>
<protein>
    <submittedName>
        <fullName evidence="7">Protein bric-a-brac 1</fullName>
    </submittedName>
</protein>
<organism evidence="7 8">
    <name type="scientific">Folsomia candida</name>
    <name type="common">Springtail</name>
    <dbReference type="NCBI Taxonomy" id="158441"/>
    <lineage>
        <taxon>Eukaryota</taxon>
        <taxon>Metazoa</taxon>
        <taxon>Ecdysozoa</taxon>
        <taxon>Arthropoda</taxon>
        <taxon>Hexapoda</taxon>
        <taxon>Collembola</taxon>
        <taxon>Entomobryomorpha</taxon>
        <taxon>Isotomoidea</taxon>
        <taxon>Isotomidae</taxon>
        <taxon>Proisotominae</taxon>
        <taxon>Folsomia</taxon>
    </lineage>
</organism>
<dbReference type="PANTHER" id="PTHR23110:SF109">
    <property type="entry name" value="FI07618P-RELATED"/>
    <property type="match status" value="1"/>
</dbReference>
<feature type="compositionally biased region" description="Polar residues" evidence="4">
    <location>
        <begin position="514"/>
        <end position="524"/>
    </location>
</feature>
<feature type="region of interest" description="Disordered" evidence="4">
    <location>
        <begin position="733"/>
        <end position="813"/>
    </location>
</feature>